<dbReference type="AlphaFoldDB" id="A0A540MIT5"/>
<dbReference type="Pfam" id="PF00931">
    <property type="entry name" value="NB-ARC"/>
    <property type="match status" value="1"/>
</dbReference>
<dbReference type="GO" id="GO:0043531">
    <property type="term" value="F:ADP binding"/>
    <property type="evidence" value="ECO:0007669"/>
    <property type="project" value="InterPro"/>
</dbReference>
<keyword evidence="3" id="KW-0611">Plant defense</keyword>
<dbReference type="Gene3D" id="3.40.50.300">
    <property type="entry name" value="P-loop containing nucleotide triphosphate hydrolases"/>
    <property type="match status" value="1"/>
</dbReference>
<proteinExistence type="predicted"/>
<feature type="domain" description="NB-ARC" evidence="5">
    <location>
        <begin position="156"/>
        <end position="271"/>
    </location>
</feature>
<comment type="caution">
    <text evidence="7">The sequence shown here is derived from an EMBL/GenBank/DDBJ whole genome shotgun (WGS) entry which is preliminary data.</text>
</comment>
<evidence type="ECO:0000313" key="7">
    <source>
        <dbReference type="EMBL" id="TQD98707.1"/>
    </source>
</evidence>
<dbReference type="InterPro" id="IPR042197">
    <property type="entry name" value="Apaf_helical"/>
</dbReference>
<dbReference type="CDD" id="cd14798">
    <property type="entry name" value="RX-CC_like"/>
    <property type="match status" value="1"/>
</dbReference>
<dbReference type="PANTHER" id="PTHR36766:SF70">
    <property type="entry name" value="DISEASE RESISTANCE PROTEIN RGA4"/>
    <property type="match status" value="1"/>
</dbReference>
<dbReference type="PANTHER" id="PTHR36766">
    <property type="entry name" value="PLANT BROAD-SPECTRUM MILDEW RESISTANCE PROTEIN RPW8"/>
    <property type="match status" value="1"/>
</dbReference>
<feature type="domain" description="Disease resistance N-terminal" evidence="6">
    <location>
        <begin position="7"/>
        <end position="90"/>
    </location>
</feature>
<evidence type="ECO:0008006" key="9">
    <source>
        <dbReference type="Google" id="ProtNLM"/>
    </source>
</evidence>
<dbReference type="Gene3D" id="1.10.8.430">
    <property type="entry name" value="Helical domain of apoptotic protease-activating factors"/>
    <property type="match status" value="1"/>
</dbReference>
<keyword evidence="8" id="KW-1185">Reference proteome</keyword>
<reference evidence="7 8" key="1">
    <citation type="journal article" date="2019" name="G3 (Bethesda)">
        <title>Sequencing of a Wild Apple (Malus baccata) Genome Unravels the Differences Between Cultivated and Wild Apple Species Regarding Disease Resistance and Cold Tolerance.</title>
        <authorList>
            <person name="Chen X."/>
        </authorList>
    </citation>
    <scope>NUCLEOTIDE SEQUENCE [LARGE SCALE GENOMIC DNA]</scope>
    <source>
        <strain evidence="8">cv. Shandingzi</strain>
        <tissue evidence="7">Leaves</tissue>
    </source>
</reference>
<dbReference type="GO" id="GO:0005524">
    <property type="term" value="F:ATP binding"/>
    <property type="evidence" value="ECO:0007669"/>
    <property type="project" value="UniProtKB-KW"/>
</dbReference>
<keyword evidence="2" id="KW-0547">Nucleotide-binding</keyword>
<dbReference type="Gene3D" id="1.20.5.4130">
    <property type="match status" value="1"/>
</dbReference>
<dbReference type="InterPro" id="IPR041118">
    <property type="entry name" value="Rx_N"/>
</dbReference>
<dbReference type="GO" id="GO:0006952">
    <property type="term" value="P:defense response"/>
    <property type="evidence" value="ECO:0007669"/>
    <property type="project" value="UniProtKB-KW"/>
</dbReference>
<protein>
    <recommendedName>
        <fullName evidence="9">NB-ARC domain-containing protein</fullName>
    </recommendedName>
</protein>
<dbReference type="EMBL" id="VIEB01000249">
    <property type="protein sequence ID" value="TQD98707.1"/>
    <property type="molecule type" value="Genomic_DNA"/>
</dbReference>
<evidence type="ECO:0000256" key="3">
    <source>
        <dbReference type="ARBA" id="ARBA00022821"/>
    </source>
</evidence>
<dbReference type="InterPro" id="IPR002182">
    <property type="entry name" value="NB-ARC"/>
</dbReference>
<sequence>MASPPTGFLIGKIVSFVEIKVSLLEGVHDELEDLGLELLTMKAFLADAERKGEALSEVEKTWVANVRYVSLDVEGILDEFTYRINMQTSWGPFKRAFCQTVCFPKNLGERHRIATKLKKIIKRIRAIPERIGRFGVDHIEGVTFTNYDPNTRTYISVEDLLRTMIQELFRATMQAIPLDFSNMSYVHLVEVLVDYLEPKRYLIVLDDVWDINLWRQINVALPNGTHGSRVMLTTRNEGIASFSFRVGSRMHHVQPLTDDEAWDLFSMKAFSSWDDSSCPTEFKLIAEDLVRKCQGLPLEL</sequence>
<keyword evidence="1" id="KW-0677">Repeat</keyword>
<dbReference type="InterPro" id="IPR027417">
    <property type="entry name" value="P-loop_NTPase"/>
</dbReference>
<organism evidence="7 8">
    <name type="scientific">Malus baccata</name>
    <name type="common">Siberian crab apple</name>
    <name type="synonym">Pyrus baccata</name>
    <dbReference type="NCBI Taxonomy" id="106549"/>
    <lineage>
        <taxon>Eukaryota</taxon>
        <taxon>Viridiplantae</taxon>
        <taxon>Streptophyta</taxon>
        <taxon>Embryophyta</taxon>
        <taxon>Tracheophyta</taxon>
        <taxon>Spermatophyta</taxon>
        <taxon>Magnoliopsida</taxon>
        <taxon>eudicotyledons</taxon>
        <taxon>Gunneridae</taxon>
        <taxon>Pentapetalae</taxon>
        <taxon>rosids</taxon>
        <taxon>fabids</taxon>
        <taxon>Rosales</taxon>
        <taxon>Rosaceae</taxon>
        <taxon>Amygdaloideae</taxon>
        <taxon>Maleae</taxon>
        <taxon>Malus</taxon>
    </lineage>
</organism>
<evidence type="ECO:0000256" key="1">
    <source>
        <dbReference type="ARBA" id="ARBA00022737"/>
    </source>
</evidence>
<keyword evidence="4" id="KW-0067">ATP-binding</keyword>
<name>A0A540MIT5_MALBA</name>
<evidence type="ECO:0000259" key="5">
    <source>
        <dbReference type="Pfam" id="PF00931"/>
    </source>
</evidence>
<evidence type="ECO:0000256" key="2">
    <source>
        <dbReference type="ARBA" id="ARBA00022741"/>
    </source>
</evidence>
<gene>
    <name evidence="7" type="ORF">C1H46_015700</name>
</gene>
<dbReference type="InterPro" id="IPR038005">
    <property type="entry name" value="RX-like_CC"/>
</dbReference>
<evidence type="ECO:0000313" key="8">
    <source>
        <dbReference type="Proteomes" id="UP000315295"/>
    </source>
</evidence>
<dbReference type="PRINTS" id="PR00364">
    <property type="entry name" value="DISEASERSIST"/>
</dbReference>
<dbReference type="Proteomes" id="UP000315295">
    <property type="component" value="Unassembled WGS sequence"/>
</dbReference>
<evidence type="ECO:0000256" key="4">
    <source>
        <dbReference type="ARBA" id="ARBA00022840"/>
    </source>
</evidence>
<dbReference type="Pfam" id="PF18052">
    <property type="entry name" value="Rx_N"/>
    <property type="match status" value="1"/>
</dbReference>
<dbReference type="STRING" id="106549.A0A540MIT5"/>
<dbReference type="SUPFAM" id="SSF52540">
    <property type="entry name" value="P-loop containing nucleoside triphosphate hydrolases"/>
    <property type="match status" value="1"/>
</dbReference>
<accession>A0A540MIT5</accession>
<evidence type="ECO:0000259" key="6">
    <source>
        <dbReference type="Pfam" id="PF18052"/>
    </source>
</evidence>